<evidence type="ECO:0000256" key="4">
    <source>
        <dbReference type="ARBA" id="ARBA00023002"/>
    </source>
</evidence>
<dbReference type="PANTHER" id="PTHR19372:SF7">
    <property type="entry name" value="SULFITE OXIDASE, MITOCHONDRIAL"/>
    <property type="match status" value="1"/>
</dbReference>
<evidence type="ECO:0000313" key="7">
    <source>
        <dbReference type="EMBL" id="QDS68773.1"/>
    </source>
</evidence>
<dbReference type="InterPro" id="IPR008335">
    <property type="entry name" value="Mopterin_OxRdtase_euk"/>
</dbReference>
<dbReference type="OrthoDB" id="10051395at2759"/>
<dbReference type="AlphaFoldDB" id="A0A517KZF9"/>
<evidence type="ECO:0000259" key="6">
    <source>
        <dbReference type="Pfam" id="PF03404"/>
    </source>
</evidence>
<dbReference type="InterPro" id="IPR014756">
    <property type="entry name" value="Ig_E-set"/>
</dbReference>
<proteinExistence type="predicted"/>
<dbReference type="GO" id="GO:0006790">
    <property type="term" value="P:sulfur compound metabolic process"/>
    <property type="evidence" value="ECO:0007669"/>
    <property type="project" value="TreeGrafter"/>
</dbReference>
<dbReference type="SUPFAM" id="SSF56524">
    <property type="entry name" value="Oxidoreductase molybdopterin-binding domain"/>
    <property type="match status" value="1"/>
</dbReference>
<dbReference type="InterPro" id="IPR000572">
    <property type="entry name" value="OxRdtase_Mopterin-bd_dom"/>
</dbReference>
<dbReference type="GO" id="GO:0008482">
    <property type="term" value="F:sulfite oxidase activity"/>
    <property type="evidence" value="ECO:0007669"/>
    <property type="project" value="TreeGrafter"/>
</dbReference>
<feature type="domain" description="Oxidoreductase molybdopterin-binding" evidence="5">
    <location>
        <begin position="59"/>
        <end position="242"/>
    </location>
</feature>
<keyword evidence="4" id="KW-0560">Oxidoreductase</keyword>
<sequence length="404" mass="45088">MATVRRHFPPSSLALRDKALRKAAAEYVYTGEKPLNREPEIEDLLASFITAKGSYDRNHSVIPDIDPATYLLRVDGAVTTPLQLSVQQLQHEFPQHEVLCTLQCAGNRRHTMRTKIKEVNGIDWFDGAVMNCVWRGPRLRDVLSRAGIQDSLLTEKGYIGHAAFACYETPCQDDSWYGGSITLERAMLEDGDCILALEMNGEKLTPEHGAPVRSLCPGIAGARSVKWLDRITVQLQESPNFYQQHDYKILPPEATCVEEAEKYWHLCPSMMDMPINSIVGIPKSDSTVKLDENGTVEVRGYAVPEGVHGPVVKVEVSADGGETWVNADLDYGGHGDIRTYEGRRKIKWAWCLWHARVKVEKGQDRRIVCRATDAGGNSQREQGVWNLRGVGYNAWGEVTGLTVV</sequence>
<protein>
    <recommendedName>
        <fullName evidence="9">Sulfite oxidase</fullName>
    </recommendedName>
</protein>
<evidence type="ECO:0008006" key="9">
    <source>
        <dbReference type="Google" id="ProtNLM"/>
    </source>
</evidence>
<dbReference type="PANTHER" id="PTHR19372">
    <property type="entry name" value="SULFITE REDUCTASE"/>
    <property type="match status" value="1"/>
</dbReference>
<dbReference type="EMBL" id="CP042186">
    <property type="protein sequence ID" value="QDS68773.1"/>
    <property type="molecule type" value="Genomic_DNA"/>
</dbReference>
<dbReference type="FunFam" id="3.90.420.10:FF:000002">
    <property type="entry name" value="sulfite oxidase, mitochondrial"/>
    <property type="match status" value="1"/>
</dbReference>
<dbReference type="SUPFAM" id="SSF81296">
    <property type="entry name" value="E set domains"/>
    <property type="match status" value="1"/>
</dbReference>
<dbReference type="Pfam" id="PF00174">
    <property type="entry name" value="Oxidored_molyb"/>
    <property type="match status" value="1"/>
</dbReference>
<dbReference type="InterPro" id="IPR036374">
    <property type="entry name" value="OxRdtase_Mopterin-bd_sf"/>
</dbReference>
<keyword evidence="8" id="KW-1185">Reference proteome</keyword>
<feature type="domain" description="Moybdenum cofactor oxidoreductase dimerisation" evidence="6">
    <location>
        <begin position="269"/>
        <end position="398"/>
    </location>
</feature>
<evidence type="ECO:0000256" key="2">
    <source>
        <dbReference type="ARBA" id="ARBA00022505"/>
    </source>
</evidence>
<dbReference type="PRINTS" id="PR00407">
    <property type="entry name" value="EUMOPTERIN"/>
</dbReference>
<dbReference type="Pfam" id="PF03404">
    <property type="entry name" value="Mo-co_dimer"/>
    <property type="match status" value="1"/>
</dbReference>
<dbReference type="InterPro" id="IPR005066">
    <property type="entry name" value="MoCF_OxRdtse_dimer"/>
</dbReference>
<dbReference type="GO" id="GO:0030151">
    <property type="term" value="F:molybdenum ion binding"/>
    <property type="evidence" value="ECO:0007669"/>
    <property type="project" value="InterPro"/>
</dbReference>
<dbReference type="Proteomes" id="UP000316270">
    <property type="component" value="Chromosome 2"/>
</dbReference>
<evidence type="ECO:0000259" key="5">
    <source>
        <dbReference type="Pfam" id="PF00174"/>
    </source>
</evidence>
<organism evidence="7 8">
    <name type="scientific">Venturia effusa</name>
    <dbReference type="NCBI Taxonomy" id="50376"/>
    <lineage>
        <taxon>Eukaryota</taxon>
        <taxon>Fungi</taxon>
        <taxon>Dikarya</taxon>
        <taxon>Ascomycota</taxon>
        <taxon>Pezizomycotina</taxon>
        <taxon>Dothideomycetes</taxon>
        <taxon>Pleosporomycetidae</taxon>
        <taxon>Venturiales</taxon>
        <taxon>Venturiaceae</taxon>
        <taxon>Venturia</taxon>
    </lineage>
</organism>
<evidence type="ECO:0000256" key="1">
    <source>
        <dbReference type="ARBA" id="ARBA00001924"/>
    </source>
</evidence>
<dbReference type="GO" id="GO:0020037">
    <property type="term" value="F:heme binding"/>
    <property type="evidence" value="ECO:0007669"/>
    <property type="project" value="TreeGrafter"/>
</dbReference>
<gene>
    <name evidence="7" type="ORF">FKW77_005270</name>
</gene>
<evidence type="ECO:0000256" key="3">
    <source>
        <dbReference type="ARBA" id="ARBA00022723"/>
    </source>
</evidence>
<dbReference type="Gene3D" id="2.60.40.650">
    <property type="match status" value="1"/>
</dbReference>
<keyword evidence="3" id="KW-0479">Metal-binding</keyword>
<evidence type="ECO:0000313" key="8">
    <source>
        <dbReference type="Proteomes" id="UP000316270"/>
    </source>
</evidence>
<reference evidence="7 8" key="1">
    <citation type="submission" date="2019-07" db="EMBL/GenBank/DDBJ databases">
        <title>Finished genome of Venturia effusa.</title>
        <authorList>
            <person name="Young C.A."/>
            <person name="Cox M.P."/>
            <person name="Ganley A.R.D."/>
            <person name="David W.J."/>
        </authorList>
    </citation>
    <scope>NUCLEOTIDE SEQUENCE [LARGE SCALE GENOMIC DNA]</scope>
    <source>
        <strain evidence="8">albino</strain>
    </source>
</reference>
<dbReference type="GO" id="GO:0043546">
    <property type="term" value="F:molybdopterin cofactor binding"/>
    <property type="evidence" value="ECO:0007669"/>
    <property type="project" value="TreeGrafter"/>
</dbReference>
<dbReference type="GO" id="GO:0005739">
    <property type="term" value="C:mitochondrion"/>
    <property type="evidence" value="ECO:0007669"/>
    <property type="project" value="TreeGrafter"/>
</dbReference>
<comment type="cofactor">
    <cofactor evidence="1">
        <name>Mo-molybdopterin</name>
        <dbReference type="ChEBI" id="CHEBI:71302"/>
    </cofactor>
</comment>
<dbReference type="Gene3D" id="3.90.420.10">
    <property type="entry name" value="Oxidoreductase, molybdopterin-binding domain"/>
    <property type="match status" value="1"/>
</dbReference>
<name>A0A517KZF9_9PEZI</name>
<dbReference type="STRING" id="50376.A0A517KZF9"/>
<accession>A0A517KZF9</accession>
<keyword evidence="2" id="KW-0500">Molybdenum</keyword>